<keyword evidence="1" id="KW-0812">Transmembrane</keyword>
<feature type="transmembrane region" description="Helical" evidence="1">
    <location>
        <begin position="20"/>
        <end position="39"/>
    </location>
</feature>
<evidence type="ECO:0000256" key="1">
    <source>
        <dbReference type="SAM" id="Phobius"/>
    </source>
</evidence>
<dbReference type="Proteomes" id="UP000565715">
    <property type="component" value="Unassembled WGS sequence"/>
</dbReference>
<keyword evidence="1" id="KW-0472">Membrane</keyword>
<comment type="caution">
    <text evidence="2">The sequence shown here is derived from an EMBL/GenBank/DDBJ whole genome shotgun (WGS) entry which is preliminary data.</text>
</comment>
<sequence length="62" mass="6082">MLTQLGVGAATAAAVVGSDVIAGNVLVAFVIGTATPVVVKKLSTYVQSVLPGDADQVKGPES</sequence>
<gene>
    <name evidence="2" type="ORF">HGA13_25770</name>
</gene>
<keyword evidence="1" id="KW-1133">Transmembrane helix</keyword>
<accession>A0A846XP43</accession>
<dbReference type="RefSeq" id="WP_068038332.1">
    <property type="nucleotide sequence ID" value="NZ_JAAXOO010000007.1"/>
</dbReference>
<keyword evidence="3" id="KW-1185">Reference proteome</keyword>
<reference evidence="2 3" key="1">
    <citation type="submission" date="2020-04" db="EMBL/GenBank/DDBJ databases">
        <title>MicrobeNet Type strains.</title>
        <authorList>
            <person name="Nicholson A.C."/>
        </authorList>
    </citation>
    <scope>NUCLEOTIDE SEQUENCE [LARGE SCALE GENOMIC DNA]</scope>
    <source>
        <strain evidence="2 3">DSM 45078</strain>
    </source>
</reference>
<dbReference type="EMBL" id="JAAXOO010000007">
    <property type="protein sequence ID" value="NKY36450.1"/>
    <property type="molecule type" value="Genomic_DNA"/>
</dbReference>
<evidence type="ECO:0000313" key="3">
    <source>
        <dbReference type="Proteomes" id="UP000565715"/>
    </source>
</evidence>
<evidence type="ECO:0000313" key="2">
    <source>
        <dbReference type="EMBL" id="NKY36450.1"/>
    </source>
</evidence>
<proteinExistence type="predicted"/>
<name>A0A846XP43_9NOCA</name>
<protein>
    <submittedName>
        <fullName evidence="2">Uncharacterized protein</fullName>
    </submittedName>
</protein>
<dbReference type="AlphaFoldDB" id="A0A846XP43"/>
<organism evidence="2 3">
    <name type="scientific">Nocardia speluncae</name>
    <dbReference type="NCBI Taxonomy" id="419477"/>
    <lineage>
        <taxon>Bacteria</taxon>
        <taxon>Bacillati</taxon>
        <taxon>Actinomycetota</taxon>
        <taxon>Actinomycetes</taxon>
        <taxon>Mycobacteriales</taxon>
        <taxon>Nocardiaceae</taxon>
        <taxon>Nocardia</taxon>
    </lineage>
</organism>